<dbReference type="Proteomes" id="UP000316256">
    <property type="component" value="Unassembled WGS sequence"/>
</dbReference>
<keyword evidence="1" id="KW-0436">Ligase</keyword>
<dbReference type="GO" id="GO:0016874">
    <property type="term" value="F:ligase activity"/>
    <property type="evidence" value="ECO:0007669"/>
    <property type="project" value="UniProtKB-KW"/>
</dbReference>
<keyword evidence="2" id="KW-1185">Reference proteome</keyword>
<name>A0A541B9V2_9NOCA</name>
<dbReference type="PANTHER" id="PTHR36932">
    <property type="entry name" value="CAPSULAR POLYSACCHARIDE BIOSYNTHESIS PROTEIN"/>
    <property type="match status" value="1"/>
</dbReference>
<reference evidence="1 2" key="1">
    <citation type="submission" date="2019-06" db="EMBL/GenBank/DDBJ databases">
        <title>Rhodococcus spaelei sp. nov., isolated from a cave.</title>
        <authorList>
            <person name="Lee S.D."/>
        </authorList>
    </citation>
    <scope>NUCLEOTIDE SEQUENCE [LARGE SCALE GENOMIC DNA]</scope>
    <source>
        <strain evidence="1 2">C9-5</strain>
    </source>
</reference>
<organism evidence="1 2">
    <name type="scientific">Rhodococcus spelaei</name>
    <dbReference type="NCBI Taxonomy" id="2546320"/>
    <lineage>
        <taxon>Bacteria</taxon>
        <taxon>Bacillati</taxon>
        <taxon>Actinomycetota</taxon>
        <taxon>Actinomycetes</taxon>
        <taxon>Mycobacteriales</taxon>
        <taxon>Nocardiaceae</taxon>
        <taxon>Rhodococcus</taxon>
    </lineage>
</organism>
<dbReference type="OrthoDB" id="580775at2"/>
<proteinExistence type="predicted"/>
<evidence type="ECO:0000313" key="2">
    <source>
        <dbReference type="Proteomes" id="UP000316256"/>
    </source>
</evidence>
<evidence type="ECO:0000313" key="1">
    <source>
        <dbReference type="EMBL" id="TQF69116.1"/>
    </source>
</evidence>
<dbReference type="SUPFAM" id="SSF56801">
    <property type="entry name" value="Acetyl-CoA synthetase-like"/>
    <property type="match status" value="1"/>
</dbReference>
<dbReference type="RefSeq" id="WP_142098654.1">
    <property type="nucleotide sequence ID" value="NZ_VIGH01000004.1"/>
</dbReference>
<dbReference type="AlphaFoldDB" id="A0A541B9V2"/>
<dbReference type="InterPro" id="IPR042099">
    <property type="entry name" value="ANL_N_sf"/>
</dbReference>
<dbReference type="PANTHER" id="PTHR36932:SF1">
    <property type="entry name" value="CAPSULAR POLYSACCHARIDE BIOSYNTHESIS PROTEIN"/>
    <property type="match status" value="1"/>
</dbReference>
<protein>
    <submittedName>
        <fullName evidence="1">Phenylacetate--CoA ligase family protein</fullName>
    </submittedName>
</protein>
<dbReference type="InterPro" id="IPR053158">
    <property type="entry name" value="CapK_Type1_Caps_Biosynth"/>
</dbReference>
<comment type="caution">
    <text evidence="1">The sequence shown here is derived from an EMBL/GenBank/DDBJ whole genome shotgun (WGS) entry which is preliminary data.</text>
</comment>
<gene>
    <name evidence="1" type="ORF">FK531_10115</name>
</gene>
<sequence length="473" mass="52062">MSRSVHDSSPQVRDPRAAYGRVRDAHLDAVHAAFEDHIGRMDWSREQIERYRDQRLRALLGYARERSPFHSRRLRDLDPSTATVADLASLPVMTKQEAQDEWDTIVTVPDLDRRAAERILAEQPWFSYTPGGQQIFSSGGSSGVRGVYAWDWELFVSFACLAWRFQAREELRGPPLPRATRLAVLTAGEPPHASTPLFDVATAPGMDTVVIPARAPFDEVLAAVAAARPTHLVGYATVVGRLARAALAGDLELELARVSTNSEPLLDEDRQAVRDAWHVPIHNLWGSTEIGVQAVGCGHADGLHVCEDEVVLERVDEAGVPVPDDEPAARTLATGLANRTFPFIRYDLGDQVTMLPGQCSCGSAFVRVADIAGRRDDDFHYGLCTVPASAFRHVLGTDPRVSEYQVRQTSAGAEILVVGRPDTATLTSSLVAALRRHRLPDAEVRVRVVDRLERHESTGKLRRFVALDGHPGH</sequence>
<dbReference type="EMBL" id="VIGH01000004">
    <property type="protein sequence ID" value="TQF69116.1"/>
    <property type="molecule type" value="Genomic_DNA"/>
</dbReference>
<dbReference type="Gene3D" id="3.40.50.12780">
    <property type="entry name" value="N-terminal domain of ligase-like"/>
    <property type="match status" value="1"/>
</dbReference>
<accession>A0A541B9V2</accession>